<protein>
    <submittedName>
        <fullName evidence="1">Uncharacterized protein</fullName>
    </submittedName>
</protein>
<proteinExistence type="predicted"/>
<organism evidence="1">
    <name type="scientific">marine sediment metagenome</name>
    <dbReference type="NCBI Taxonomy" id="412755"/>
    <lineage>
        <taxon>unclassified sequences</taxon>
        <taxon>metagenomes</taxon>
        <taxon>ecological metagenomes</taxon>
    </lineage>
</organism>
<name>X1BAI8_9ZZZZ</name>
<dbReference type="AlphaFoldDB" id="X1BAI8"/>
<sequence length="49" mass="5783">DTLTTVELETLQGFDNEPEIPNILEYCLLCKHQFTQTLNWSRFPKEVIN</sequence>
<accession>X1BAI8</accession>
<evidence type="ECO:0000313" key="1">
    <source>
        <dbReference type="EMBL" id="GAG92095.1"/>
    </source>
</evidence>
<reference evidence="1" key="1">
    <citation type="journal article" date="2014" name="Front. Microbiol.">
        <title>High frequency of phylogenetically diverse reductive dehalogenase-homologous genes in deep subseafloor sedimentary metagenomes.</title>
        <authorList>
            <person name="Kawai M."/>
            <person name="Futagami T."/>
            <person name="Toyoda A."/>
            <person name="Takaki Y."/>
            <person name="Nishi S."/>
            <person name="Hori S."/>
            <person name="Arai W."/>
            <person name="Tsubouchi T."/>
            <person name="Morono Y."/>
            <person name="Uchiyama I."/>
            <person name="Ito T."/>
            <person name="Fujiyama A."/>
            <person name="Inagaki F."/>
            <person name="Takami H."/>
        </authorList>
    </citation>
    <scope>NUCLEOTIDE SEQUENCE</scope>
    <source>
        <strain evidence="1">Expedition CK06-06</strain>
    </source>
</reference>
<comment type="caution">
    <text evidence="1">The sequence shown here is derived from an EMBL/GenBank/DDBJ whole genome shotgun (WGS) entry which is preliminary data.</text>
</comment>
<feature type="non-terminal residue" evidence="1">
    <location>
        <position position="1"/>
    </location>
</feature>
<dbReference type="EMBL" id="BART01024710">
    <property type="protein sequence ID" value="GAG92095.1"/>
    <property type="molecule type" value="Genomic_DNA"/>
</dbReference>
<gene>
    <name evidence="1" type="ORF">S01H4_44546</name>
</gene>